<evidence type="ECO:0000313" key="3">
    <source>
        <dbReference type="Proteomes" id="UP000006860"/>
    </source>
</evidence>
<evidence type="ECO:0000313" key="2">
    <source>
        <dbReference type="EMBL" id="ADY58415.1"/>
    </source>
</evidence>
<proteinExistence type="predicted"/>
<keyword evidence="1" id="KW-0812">Transmembrane</keyword>
<protein>
    <recommendedName>
        <fullName evidence="4">DUF2254 domain-containing protein</fullName>
    </recommendedName>
</protein>
<name>F0SHH7_RUBBR</name>
<dbReference type="AlphaFoldDB" id="F0SHH7"/>
<dbReference type="PROSITE" id="PS51257">
    <property type="entry name" value="PROKAR_LIPOPROTEIN"/>
    <property type="match status" value="1"/>
</dbReference>
<sequence>MIYVRQILYAVRSSFWFTPAVIVVGMILLACGMIALEGVLDPEFVKDVPLLFAAGAAGSRGLLSTVASSMITVAGVVFSITLVVLSLTASQYSPRVLRNFMRDSINQSVLGVFLGIYAYCLVVLRTIYENDENTFVPTLAVLGALLLGFTGIAYLIFFIHHIAVSIQASQILADVAHETLGVVDQSFPESVESDDPPVEDVPVQFGKSWRPLRATRSGFLQTIQTERLVRQAQEQDFVVRLRSGLGDFLVEGAIIGEILSVAPLEPAREDSVRDCFTAGRERTFEQDVAYGLRQSVDIALKALSPGINDVTTAMTAVHYLTVVMTRISQRHIEMVFRDDQNEPRLRTSGPGFEQLLTLAFSEIRHNAAGTHSILRELIRALETLTEQNALPSRRAAIAAELALLQQTILDSLTDNSEREELLQQARALQETLNNPS</sequence>
<accession>F0SHH7</accession>
<gene>
    <name evidence="2" type="ordered locus">Plabr_0791</name>
</gene>
<organism evidence="2 3">
    <name type="scientific">Rubinisphaera brasiliensis (strain ATCC 49424 / DSM 5305 / JCM 21570 / IAM 15109 / NBRC 103401 / IFAM 1448)</name>
    <name type="common">Planctomyces brasiliensis</name>
    <dbReference type="NCBI Taxonomy" id="756272"/>
    <lineage>
        <taxon>Bacteria</taxon>
        <taxon>Pseudomonadati</taxon>
        <taxon>Planctomycetota</taxon>
        <taxon>Planctomycetia</taxon>
        <taxon>Planctomycetales</taxon>
        <taxon>Planctomycetaceae</taxon>
        <taxon>Rubinisphaera</taxon>
    </lineage>
</organism>
<dbReference type="InterPro" id="IPR018723">
    <property type="entry name" value="DUF2254_membrane"/>
</dbReference>
<dbReference type="EMBL" id="CP002546">
    <property type="protein sequence ID" value="ADY58415.1"/>
    <property type="molecule type" value="Genomic_DNA"/>
</dbReference>
<feature type="transmembrane region" description="Helical" evidence="1">
    <location>
        <begin position="109"/>
        <end position="128"/>
    </location>
</feature>
<keyword evidence="3" id="KW-1185">Reference proteome</keyword>
<dbReference type="STRING" id="756272.Plabr_0791"/>
<dbReference type="Pfam" id="PF10011">
    <property type="entry name" value="DUF2254"/>
    <property type="match status" value="1"/>
</dbReference>
<dbReference type="eggNOG" id="COG4325">
    <property type="taxonomic scope" value="Bacteria"/>
</dbReference>
<dbReference type="Proteomes" id="UP000006860">
    <property type="component" value="Chromosome"/>
</dbReference>
<keyword evidence="1" id="KW-0472">Membrane</keyword>
<reference evidence="3" key="1">
    <citation type="submission" date="2011-02" db="EMBL/GenBank/DDBJ databases">
        <title>The complete genome of Planctomyces brasiliensis DSM 5305.</title>
        <authorList>
            <person name="Lucas S."/>
            <person name="Copeland A."/>
            <person name="Lapidus A."/>
            <person name="Bruce D."/>
            <person name="Goodwin L."/>
            <person name="Pitluck S."/>
            <person name="Kyrpides N."/>
            <person name="Mavromatis K."/>
            <person name="Pagani I."/>
            <person name="Ivanova N."/>
            <person name="Ovchinnikova G."/>
            <person name="Lu M."/>
            <person name="Detter J.C."/>
            <person name="Han C."/>
            <person name="Land M."/>
            <person name="Hauser L."/>
            <person name="Markowitz V."/>
            <person name="Cheng J.-F."/>
            <person name="Hugenholtz P."/>
            <person name="Woyke T."/>
            <person name="Wu D."/>
            <person name="Tindall B."/>
            <person name="Pomrenke H.G."/>
            <person name="Brambilla E."/>
            <person name="Klenk H.-P."/>
            <person name="Eisen J.A."/>
        </authorList>
    </citation>
    <scope>NUCLEOTIDE SEQUENCE [LARGE SCALE GENOMIC DNA]</scope>
    <source>
        <strain evidence="3">ATCC 49424 / DSM 5305 / JCM 21570 / NBRC 103401 / IFAM 1448</strain>
    </source>
</reference>
<feature type="transmembrane region" description="Helical" evidence="1">
    <location>
        <begin position="66"/>
        <end position="88"/>
    </location>
</feature>
<feature type="transmembrane region" description="Helical" evidence="1">
    <location>
        <begin position="134"/>
        <end position="159"/>
    </location>
</feature>
<keyword evidence="1" id="KW-1133">Transmembrane helix</keyword>
<dbReference type="HOGENOM" id="CLU_032303_1_1_0"/>
<feature type="transmembrane region" description="Helical" evidence="1">
    <location>
        <begin position="15"/>
        <end position="36"/>
    </location>
</feature>
<dbReference type="KEGG" id="pbs:Plabr_0791"/>
<evidence type="ECO:0000256" key="1">
    <source>
        <dbReference type="SAM" id="Phobius"/>
    </source>
</evidence>
<evidence type="ECO:0008006" key="4">
    <source>
        <dbReference type="Google" id="ProtNLM"/>
    </source>
</evidence>